<dbReference type="RefSeq" id="WP_115937493.1">
    <property type="nucleotide sequence ID" value="NZ_QRDW01000007.1"/>
</dbReference>
<sequence length="402" mass="45138">MYLSTQERNLLDFAERVARNASSYYAVLFDLGKMAESACSPALTGILRFTIANFARSHGAQIYTLQNDRIMLVTGSEQRVSANKFILELENTLPGGRAGLMDQPIEPYDISTTPKLFLRCCEELYADAKEAEEERLELSRHNTSTKVVPMTGRLLDQLLVSLNSCDISPMVRRQNICALMDGQQARTLFVEYFVSMASLSRTIAPGVSVTSNPGLFRELTRALDKRFLALLKKEHAQYIKGPVSFNLNMASLQSDDFLLFLDQVLPNTDKSLVVELDFMDVLDHLPDFQTIIPFLRRRGLKILVENLQPALLEMLDLSLLEADLFKIRWQKQYLANPAQKTHFLNALRTLPPNRCILTHCDNAQAVRIGQSAGLQAFQGFHVDRIAAGPPQAGTRMPEQVTA</sequence>
<dbReference type="AlphaFoldDB" id="A0A3D9HHV3"/>
<dbReference type="Proteomes" id="UP000256845">
    <property type="component" value="Unassembled WGS sequence"/>
</dbReference>
<evidence type="ECO:0000313" key="3">
    <source>
        <dbReference type="Proteomes" id="UP000256845"/>
    </source>
</evidence>
<protein>
    <submittedName>
        <fullName evidence="2">EAL domain-containing protein</fullName>
    </submittedName>
</protein>
<proteinExistence type="predicted"/>
<dbReference type="OrthoDB" id="8431402at2"/>
<dbReference type="EMBL" id="QRDW01000007">
    <property type="protein sequence ID" value="RED48546.1"/>
    <property type="molecule type" value="Genomic_DNA"/>
</dbReference>
<dbReference type="InterPro" id="IPR035919">
    <property type="entry name" value="EAL_sf"/>
</dbReference>
<evidence type="ECO:0000259" key="1">
    <source>
        <dbReference type="Pfam" id="PF00563"/>
    </source>
</evidence>
<reference evidence="2 3" key="1">
    <citation type="submission" date="2018-07" db="EMBL/GenBank/DDBJ databases">
        <title>Genomic Encyclopedia of Type Strains, Phase III (KMG-III): the genomes of soil and plant-associated and newly described type strains.</title>
        <authorList>
            <person name="Whitman W."/>
        </authorList>
    </citation>
    <scope>NUCLEOTIDE SEQUENCE [LARGE SCALE GENOMIC DNA]</scope>
    <source>
        <strain evidence="2 3">CECT 8488</strain>
    </source>
</reference>
<feature type="domain" description="EAL" evidence="1">
    <location>
        <begin position="210"/>
        <end position="382"/>
    </location>
</feature>
<name>A0A3D9HHV3_9PROT</name>
<gene>
    <name evidence="2" type="ORF">DFP90_10749</name>
</gene>
<dbReference type="InterPro" id="IPR001633">
    <property type="entry name" value="EAL_dom"/>
</dbReference>
<evidence type="ECO:0000313" key="2">
    <source>
        <dbReference type="EMBL" id="RED48546.1"/>
    </source>
</evidence>
<accession>A0A3D9HHV3</accession>
<dbReference type="Gene3D" id="3.20.20.450">
    <property type="entry name" value="EAL domain"/>
    <property type="match status" value="1"/>
</dbReference>
<dbReference type="Pfam" id="PF00563">
    <property type="entry name" value="EAL"/>
    <property type="match status" value="1"/>
</dbReference>
<organism evidence="2 3">
    <name type="scientific">Aestuariispira insulae</name>
    <dbReference type="NCBI Taxonomy" id="1461337"/>
    <lineage>
        <taxon>Bacteria</taxon>
        <taxon>Pseudomonadati</taxon>
        <taxon>Pseudomonadota</taxon>
        <taxon>Alphaproteobacteria</taxon>
        <taxon>Rhodospirillales</taxon>
        <taxon>Kiloniellaceae</taxon>
        <taxon>Aestuariispira</taxon>
    </lineage>
</organism>
<dbReference type="SUPFAM" id="SSF141868">
    <property type="entry name" value="EAL domain-like"/>
    <property type="match status" value="1"/>
</dbReference>
<keyword evidence="3" id="KW-1185">Reference proteome</keyword>
<comment type="caution">
    <text evidence="2">The sequence shown here is derived from an EMBL/GenBank/DDBJ whole genome shotgun (WGS) entry which is preliminary data.</text>
</comment>